<feature type="domain" description="Ribbon-helix-helix protein CopG" evidence="2">
    <location>
        <begin position="10"/>
        <end position="48"/>
    </location>
</feature>
<proteinExistence type="predicted"/>
<dbReference type="GO" id="GO:0006355">
    <property type="term" value="P:regulation of DNA-templated transcription"/>
    <property type="evidence" value="ECO:0007669"/>
    <property type="project" value="InterPro"/>
</dbReference>
<dbReference type="InterPro" id="IPR013321">
    <property type="entry name" value="Arc_rbn_hlx_hlx"/>
</dbReference>
<reference evidence="3 4" key="1">
    <citation type="journal article" date="2014" name="Proc. Natl. Acad. Sci. U.S.A.">
        <title>Functional type 2 photosynthetic reaction centers found in the rare bacterial phylum Gemmatimonadetes.</title>
        <authorList>
            <person name="Zeng Y."/>
            <person name="Feng F."/>
            <person name="Medova H."/>
            <person name="Dean J."/>
            <person name="Koblizek M."/>
        </authorList>
    </citation>
    <scope>NUCLEOTIDE SEQUENCE [LARGE SCALE GENOMIC DNA]</scope>
    <source>
        <strain evidence="3 4">AP64</strain>
    </source>
</reference>
<organism evidence="3 4">
    <name type="scientific">Gemmatimonas phototrophica</name>
    <dbReference type="NCBI Taxonomy" id="1379270"/>
    <lineage>
        <taxon>Bacteria</taxon>
        <taxon>Pseudomonadati</taxon>
        <taxon>Gemmatimonadota</taxon>
        <taxon>Gemmatimonadia</taxon>
        <taxon>Gemmatimonadales</taxon>
        <taxon>Gemmatimonadaceae</taxon>
        <taxon>Gemmatimonas</taxon>
    </lineage>
</organism>
<dbReference type="EMBL" id="CP011454">
    <property type="protein sequence ID" value="AMW03940.1"/>
    <property type="molecule type" value="Genomic_DNA"/>
</dbReference>
<dbReference type="CDD" id="cd21631">
    <property type="entry name" value="RHH_CopG_NikR-like"/>
    <property type="match status" value="1"/>
</dbReference>
<dbReference type="STRING" id="1379270.GEMMAAP_01960"/>
<dbReference type="InterPro" id="IPR002145">
    <property type="entry name" value="CopG"/>
</dbReference>
<evidence type="ECO:0000259" key="2">
    <source>
        <dbReference type="Pfam" id="PF01402"/>
    </source>
</evidence>
<dbReference type="AlphaFoldDB" id="A0A143BHK9"/>
<dbReference type="Pfam" id="PF01402">
    <property type="entry name" value="RHH_1"/>
    <property type="match status" value="1"/>
</dbReference>
<dbReference type="KEGG" id="gph:GEMMAAP_01960"/>
<dbReference type="Gene3D" id="1.10.1220.10">
    <property type="entry name" value="Met repressor-like"/>
    <property type="match status" value="1"/>
</dbReference>
<name>A0A143BHK9_9BACT</name>
<feature type="region of interest" description="Disordered" evidence="1">
    <location>
        <begin position="60"/>
        <end position="84"/>
    </location>
</feature>
<feature type="compositionally biased region" description="Polar residues" evidence="1">
    <location>
        <begin position="61"/>
        <end position="74"/>
    </location>
</feature>
<evidence type="ECO:0000313" key="4">
    <source>
        <dbReference type="Proteomes" id="UP000076404"/>
    </source>
</evidence>
<sequence length="84" mass="9225">MHIQHTYGMKRTTVFFDDQMMLQLQRAAQRTGVSTASLVREAVAMYLAVPGATSPLPSIAGQFSSGRSDTSEQVDTLLWKDPHG</sequence>
<protein>
    <recommendedName>
        <fullName evidence="2">Ribbon-helix-helix protein CopG domain-containing protein</fullName>
    </recommendedName>
</protein>
<keyword evidence="4" id="KW-1185">Reference proteome</keyword>
<evidence type="ECO:0000313" key="3">
    <source>
        <dbReference type="EMBL" id="AMW03940.1"/>
    </source>
</evidence>
<accession>A0A143BHK9</accession>
<evidence type="ECO:0000256" key="1">
    <source>
        <dbReference type="SAM" id="MobiDB-lite"/>
    </source>
</evidence>
<dbReference type="Proteomes" id="UP000076404">
    <property type="component" value="Chromosome"/>
</dbReference>
<reference evidence="3 4" key="2">
    <citation type="journal article" date="2016" name="Environ. Microbiol. Rep.">
        <title>Metagenomic evidence for the presence of phototrophic Gemmatimonadetes bacteria in diverse environments.</title>
        <authorList>
            <person name="Zeng Y."/>
            <person name="Baumbach J."/>
            <person name="Barbosa E.G."/>
            <person name="Azevedo V."/>
            <person name="Zhang C."/>
            <person name="Koblizek M."/>
        </authorList>
    </citation>
    <scope>NUCLEOTIDE SEQUENCE [LARGE SCALE GENOMIC DNA]</scope>
    <source>
        <strain evidence="3 4">AP64</strain>
    </source>
</reference>
<gene>
    <name evidence="3" type="ORF">GEMMAAP_01960</name>
</gene>